<dbReference type="InterPro" id="IPR017970">
    <property type="entry name" value="Homeobox_CS"/>
</dbReference>
<organism evidence="9 10">
    <name type="scientific">Eptatretus burgeri</name>
    <name type="common">Inshore hagfish</name>
    <dbReference type="NCBI Taxonomy" id="7764"/>
    <lineage>
        <taxon>Eukaryota</taxon>
        <taxon>Metazoa</taxon>
        <taxon>Chordata</taxon>
        <taxon>Craniata</taxon>
        <taxon>Vertebrata</taxon>
        <taxon>Cyclostomata</taxon>
        <taxon>Myxini</taxon>
        <taxon>Myxiniformes</taxon>
        <taxon>Myxinidae</taxon>
        <taxon>Eptatretinae</taxon>
        <taxon>Eptatretus</taxon>
    </lineage>
</organism>
<proteinExistence type="predicted"/>
<sequence>MTWQIHPSIETRLCAERWCCLSSLLGSGTHFADLRRMTGRVNPTCYSYTWLCAGTVDEVAMELGPSLPDVAEGKPQHKRRRKPRVLFSQLQVLELERRFSQQRYITAQERDLLANQLQLTSTQVKIWFQNRRYKCKRQLREAMSEHIEQRNYWESSAFLVDTVPSHPRQSPPVSFYSGEPSCATQDMTSHHHRARFCS</sequence>
<dbReference type="AlphaFoldDB" id="A0A8C4Q6I1"/>
<dbReference type="PRINTS" id="PR00024">
    <property type="entry name" value="HOMEOBOX"/>
</dbReference>
<accession>A0A8C4Q6I1</accession>
<dbReference type="InterPro" id="IPR001356">
    <property type="entry name" value="HD"/>
</dbReference>
<dbReference type="GO" id="GO:0005634">
    <property type="term" value="C:nucleus"/>
    <property type="evidence" value="ECO:0007669"/>
    <property type="project" value="UniProtKB-SubCell"/>
</dbReference>
<keyword evidence="2" id="KW-0217">Developmental protein</keyword>
<dbReference type="PANTHER" id="PTHR24340">
    <property type="entry name" value="HOMEOBOX PROTEIN NKX"/>
    <property type="match status" value="1"/>
</dbReference>
<protein>
    <recommendedName>
        <fullName evidence="8">Homeobox domain-containing protein</fullName>
    </recommendedName>
</protein>
<comment type="subcellular location">
    <subcellularLocation>
        <location evidence="1 6 7">Nucleus</location>
    </subcellularLocation>
</comment>
<evidence type="ECO:0000256" key="6">
    <source>
        <dbReference type="PROSITE-ProRule" id="PRU00108"/>
    </source>
</evidence>
<evidence type="ECO:0000256" key="2">
    <source>
        <dbReference type="ARBA" id="ARBA00022473"/>
    </source>
</evidence>
<dbReference type="Proteomes" id="UP000694388">
    <property type="component" value="Unplaced"/>
</dbReference>
<dbReference type="GeneTree" id="ENSGT00940000158996"/>
<evidence type="ECO:0000259" key="8">
    <source>
        <dbReference type="PROSITE" id="PS50071"/>
    </source>
</evidence>
<reference evidence="9" key="2">
    <citation type="submission" date="2025-09" db="UniProtKB">
        <authorList>
            <consortium name="Ensembl"/>
        </authorList>
    </citation>
    <scope>IDENTIFICATION</scope>
</reference>
<dbReference type="PROSITE" id="PS50071">
    <property type="entry name" value="HOMEOBOX_2"/>
    <property type="match status" value="1"/>
</dbReference>
<evidence type="ECO:0000256" key="4">
    <source>
        <dbReference type="ARBA" id="ARBA00023155"/>
    </source>
</evidence>
<dbReference type="Ensembl" id="ENSEBUT00000011044.1">
    <property type="protein sequence ID" value="ENSEBUP00000010496.1"/>
    <property type="gene ID" value="ENSEBUG00000006759.1"/>
</dbReference>
<evidence type="ECO:0000313" key="9">
    <source>
        <dbReference type="Ensembl" id="ENSEBUP00000010496.1"/>
    </source>
</evidence>
<evidence type="ECO:0000313" key="10">
    <source>
        <dbReference type="Proteomes" id="UP000694388"/>
    </source>
</evidence>
<keyword evidence="3 6" id="KW-0238">DNA-binding</keyword>
<evidence type="ECO:0000256" key="3">
    <source>
        <dbReference type="ARBA" id="ARBA00023125"/>
    </source>
</evidence>
<dbReference type="PANTHER" id="PTHR24340:SF41">
    <property type="entry name" value="MUSCLE-SPECIFIC HOMEOBOX PROTEIN TINMAN-RELATED"/>
    <property type="match status" value="1"/>
</dbReference>
<dbReference type="SUPFAM" id="SSF46689">
    <property type="entry name" value="Homeodomain-like"/>
    <property type="match status" value="1"/>
</dbReference>
<dbReference type="Pfam" id="PF00046">
    <property type="entry name" value="Homeodomain"/>
    <property type="match status" value="1"/>
</dbReference>
<dbReference type="GO" id="GO:0000981">
    <property type="term" value="F:DNA-binding transcription factor activity, RNA polymerase II-specific"/>
    <property type="evidence" value="ECO:0007669"/>
    <property type="project" value="InterPro"/>
</dbReference>
<keyword evidence="10" id="KW-1185">Reference proteome</keyword>
<feature type="DNA-binding region" description="Homeobox" evidence="6">
    <location>
        <begin position="80"/>
        <end position="139"/>
    </location>
</feature>
<dbReference type="SMART" id="SM00389">
    <property type="entry name" value="HOX"/>
    <property type="match status" value="1"/>
</dbReference>
<evidence type="ECO:0000256" key="5">
    <source>
        <dbReference type="ARBA" id="ARBA00023242"/>
    </source>
</evidence>
<dbReference type="InterPro" id="IPR009057">
    <property type="entry name" value="Homeodomain-like_sf"/>
</dbReference>
<dbReference type="Gene3D" id="1.10.10.60">
    <property type="entry name" value="Homeodomain-like"/>
    <property type="match status" value="1"/>
</dbReference>
<evidence type="ECO:0000256" key="7">
    <source>
        <dbReference type="RuleBase" id="RU000682"/>
    </source>
</evidence>
<dbReference type="InterPro" id="IPR050394">
    <property type="entry name" value="Homeobox_NK-like"/>
</dbReference>
<name>A0A8C4Q6I1_EPTBU</name>
<dbReference type="InterPro" id="IPR020479">
    <property type="entry name" value="HD_metazoa"/>
</dbReference>
<dbReference type="CDD" id="cd00086">
    <property type="entry name" value="homeodomain"/>
    <property type="match status" value="1"/>
</dbReference>
<evidence type="ECO:0000256" key="1">
    <source>
        <dbReference type="ARBA" id="ARBA00004123"/>
    </source>
</evidence>
<keyword evidence="5 6" id="KW-0539">Nucleus</keyword>
<feature type="domain" description="Homeobox" evidence="8">
    <location>
        <begin position="78"/>
        <end position="138"/>
    </location>
</feature>
<dbReference type="GO" id="GO:0000978">
    <property type="term" value="F:RNA polymerase II cis-regulatory region sequence-specific DNA binding"/>
    <property type="evidence" value="ECO:0007669"/>
    <property type="project" value="TreeGrafter"/>
</dbReference>
<dbReference type="GO" id="GO:0030154">
    <property type="term" value="P:cell differentiation"/>
    <property type="evidence" value="ECO:0007669"/>
    <property type="project" value="TreeGrafter"/>
</dbReference>
<keyword evidence="4 6" id="KW-0371">Homeobox</keyword>
<dbReference type="PROSITE" id="PS00027">
    <property type="entry name" value="HOMEOBOX_1"/>
    <property type="match status" value="1"/>
</dbReference>
<reference evidence="9" key="1">
    <citation type="submission" date="2025-08" db="UniProtKB">
        <authorList>
            <consortium name="Ensembl"/>
        </authorList>
    </citation>
    <scope>IDENTIFICATION</scope>
</reference>